<evidence type="ECO:0000313" key="3">
    <source>
        <dbReference type="Proteomes" id="UP000326759"/>
    </source>
</evidence>
<keyword evidence="3" id="KW-1185">Reference proteome</keyword>
<dbReference type="AlphaFoldDB" id="A0A5N5STY2"/>
<dbReference type="EMBL" id="SEYY01020240">
    <property type="protein sequence ID" value="KAB7497467.1"/>
    <property type="molecule type" value="Genomic_DNA"/>
</dbReference>
<organism evidence="2 3">
    <name type="scientific">Armadillidium nasatum</name>
    <dbReference type="NCBI Taxonomy" id="96803"/>
    <lineage>
        <taxon>Eukaryota</taxon>
        <taxon>Metazoa</taxon>
        <taxon>Ecdysozoa</taxon>
        <taxon>Arthropoda</taxon>
        <taxon>Crustacea</taxon>
        <taxon>Multicrustacea</taxon>
        <taxon>Malacostraca</taxon>
        <taxon>Eumalacostraca</taxon>
        <taxon>Peracarida</taxon>
        <taxon>Isopoda</taxon>
        <taxon>Oniscidea</taxon>
        <taxon>Crinocheta</taxon>
        <taxon>Armadillidiidae</taxon>
        <taxon>Armadillidium</taxon>
    </lineage>
</organism>
<keyword evidence="1" id="KW-0812">Transmembrane</keyword>
<protein>
    <submittedName>
        <fullName evidence="2">Uncharacterized protein</fullName>
    </submittedName>
</protein>
<keyword evidence="1" id="KW-0472">Membrane</keyword>
<keyword evidence="1" id="KW-1133">Transmembrane helix</keyword>
<dbReference type="Proteomes" id="UP000326759">
    <property type="component" value="Unassembled WGS sequence"/>
</dbReference>
<feature type="transmembrane region" description="Helical" evidence="1">
    <location>
        <begin position="30"/>
        <end position="49"/>
    </location>
</feature>
<comment type="caution">
    <text evidence="2">The sequence shown here is derived from an EMBL/GenBank/DDBJ whole genome shotgun (WGS) entry which is preliminary data.</text>
</comment>
<gene>
    <name evidence="2" type="ORF">Anas_13663</name>
</gene>
<feature type="non-terminal residue" evidence="2">
    <location>
        <position position="114"/>
    </location>
</feature>
<sequence>MHNLNIRFNCLKIAKVDFCSNCVCLKLKGIRFMHIAILSVNCIFIFLFYGKRTTSKFIVIQKALTSSITTVACALKLSFNSIVALGEGPSFFQNFHLSIYVFLRIYASGGSCKL</sequence>
<dbReference type="OrthoDB" id="10489306at2759"/>
<evidence type="ECO:0000256" key="1">
    <source>
        <dbReference type="SAM" id="Phobius"/>
    </source>
</evidence>
<proteinExistence type="predicted"/>
<reference evidence="2 3" key="1">
    <citation type="journal article" date="2019" name="PLoS Biol.">
        <title>Sex chromosomes control vertical transmission of feminizing Wolbachia symbionts in an isopod.</title>
        <authorList>
            <person name="Becking T."/>
            <person name="Chebbi M.A."/>
            <person name="Giraud I."/>
            <person name="Moumen B."/>
            <person name="Laverre T."/>
            <person name="Caubet Y."/>
            <person name="Peccoud J."/>
            <person name="Gilbert C."/>
            <person name="Cordaux R."/>
        </authorList>
    </citation>
    <scope>NUCLEOTIDE SEQUENCE [LARGE SCALE GENOMIC DNA]</scope>
    <source>
        <strain evidence="2">ANa2</strain>
        <tissue evidence="2">Whole body excluding digestive tract and cuticle</tissue>
    </source>
</reference>
<name>A0A5N5STY2_9CRUS</name>
<accession>A0A5N5STY2</accession>
<evidence type="ECO:0000313" key="2">
    <source>
        <dbReference type="EMBL" id="KAB7497467.1"/>
    </source>
</evidence>